<accession>A0AA96WT36</accession>
<evidence type="ECO:0000313" key="1">
    <source>
        <dbReference type="EMBL" id="WNZ43784.1"/>
    </source>
</evidence>
<protein>
    <submittedName>
        <fullName evidence="1">Uncharacterized protein</fullName>
    </submittedName>
</protein>
<reference evidence="1" key="2">
    <citation type="submission" date="2023-07" db="EMBL/GenBank/DDBJ databases">
        <authorList>
            <person name="Bai X.-H."/>
            <person name="Wang H.-H."/>
            <person name="Wang J."/>
            <person name="Ma M.-Y."/>
            <person name="Hu H.-H."/>
            <person name="Song Z.-L."/>
            <person name="Ma H.-G."/>
            <person name="Fan Y."/>
            <person name="Du C.-Y."/>
            <person name="Xu J.-C."/>
        </authorList>
    </citation>
    <scope>NUCLEOTIDE SEQUENCE</scope>
    <source>
        <strain evidence="1">CZ1</strain>
    </source>
</reference>
<gene>
    <name evidence="1" type="ORF">Q2T42_18240</name>
</gene>
<sequence length="74" mass="8332">MATRQKSQQKSGVYRIGWHCVSIVLPKRVVDEHVGCESGKRSRIRRIELLNGSVQFEFGVVSDVAESLAAMPRF</sequence>
<name>A0AA96WT36_LEPBY</name>
<organism evidence="1">
    <name type="scientific">Leptolyngbya boryana CZ1</name>
    <dbReference type="NCBI Taxonomy" id="3060204"/>
    <lineage>
        <taxon>Bacteria</taxon>
        <taxon>Bacillati</taxon>
        <taxon>Cyanobacteriota</taxon>
        <taxon>Cyanophyceae</taxon>
        <taxon>Leptolyngbyales</taxon>
        <taxon>Leptolyngbyaceae</taxon>
        <taxon>Leptolyngbya group</taxon>
        <taxon>Leptolyngbya</taxon>
    </lineage>
</organism>
<dbReference type="AlphaFoldDB" id="A0AA96WT36"/>
<dbReference type="EMBL" id="CP130144">
    <property type="protein sequence ID" value="WNZ43784.1"/>
    <property type="molecule type" value="Genomic_DNA"/>
</dbReference>
<reference evidence="1" key="1">
    <citation type="journal article" date="2023" name="Plants (Basel)">
        <title>Genomic Analysis of Leptolyngbya boryana CZ1 Reveals Efficient Carbon Fixation Modules.</title>
        <authorList>
            <person name="Bai X."/>
            <person name="Wang H."/>
            <person name="Cheng W."/>
            <person name="Wang J."/>
            <person name="Ma M."/>
            <person name="Hu H."/>
            <person name="Song Z."/>
            <person name="Ma H."/>
            <person name="Fan Y."/>
            <person name="Du C."/>
            <person name="Xu J."/>
        </authorList>
    </citation>
    <scope>NUCLEOTIDE SEQUENCE</scope>
    <source>
        <strain evidence="1">CZ1</strain>
    </source>
</reference>
<proteinExistence type="predicted"/>
<dbReference type="RefSeq" id="WP_316425952.1">
    <property type="nucleotide sequence ID" value="NZ_CP130144.1"/>
</dbReference>